<evidence type="ECO:0000256" key="1">
    <source>
        <dbReference type="ARBA" id="ARBA00008791"/>
    </source>
</evidence>
<evidence type="ECO:0000313" key="4">
    <source>
        <dbReference type="Proteomes" id="UP000199046"/>
    </source>
</evidence>
<proteinExistence type="inferred from homology"/>
<dbReference type="PANTHER" id="PTHR46268:SF6">
    <property type="entry name" value="UNIVERSAL STRESS PROTEIN UP12"/>
    <property type="match status" value="1"/>
</dbReference>
<dbReference type="InterPro" id="IPR014729">
    <property type="entry name" value="Rossmann-like_a/b/a_fold"/>
</dbReference>
<accession>A0A1I1L1P7</accession>
<comment type="similarity">
    <text evidence="1">Belongs to the universal stress protein A family.</text>
</comment>
<evidence type="ECO:0000259" key="2">
    <source>
        <dbReference type="Pfam" id="PF00582"/>
    </source>
</evidence>
<evidence type="ECO:0000313" key="3">
    <source>
        <dbReference type="EMBL" id="SFC66462.1"/>
    </source>
</evidence>
<dbReference type="SUPFAM" id="SSF52402">
    <property type="entry name" value="Adenine nucleotide alpha hydrolases-like"/>
    <property type="match status" value="1"/>
</dbReference>
<dbReference type="PANTHER" id="PTHR46268">
    <property type="entry name" value="STRESS RESPONSE PROTEIN NHAX"/>
    <property type="match status" value="1"/>
</dbReference>
<protein>
    <submittedName>
        <fullName evidence="3">Nucleotide-binding universal stress protein, UspA family</fullName>
    </submittedName>
</protein>
<dbReference type="CDD" id="cd00293">
    <property type="entry name" value="USP-like"/>
    <property type="match status" value="1"/>
</dbReference>
<name>A0A1I1L1P7_9GAMM</name>
<gene>
    <name evidence="3" type="ORF">SAMN05421848_2299</name>
</gene>
<dbReference type="EMBL" id="FOLY01000004">
    <property type="protein sequence ID" value="SFC66462.1"/>
    <property type="molecule type" value="Genomic_DNA"/>
</dbReference>
<dbReference type="Pfam" id="PF00582">
    <property type="entry name" value="Usp"/>
    <property type="match status" value="1"/>
</dbReference>
<keyword evidence="4" id="KW-1185">Reference proteome</keyword>
<dbReference type="AlphaFoldDB" id="A0A1I1L1P7"/>
<dbReference type="STRING" id="402385.SAMN05421848_2299"/>
<feature type="domain" description="UspA" evidence="2">
    <location>
        <begin position="1"/>
        <end position="130"/>
    </location>
</feature>
<dbReference type="Gene3D" id="3.40.50.620">
    <property type="entry name" value="HUPs"/>
    <property type="match status" value="1"/>
</dbReference>
<sequence length="130" mass="13980">MYHTILVPLDGSGNANKALDIAAHLARANTARLYLLHVPATTDDNDASRDDAALQLVHTALEAIDTSDLETSILVRRGQPADVIEREAHRLDADAIVMGYRGLGKTSDMMGGSVSRAINHHAACRVITVR</sequence>
<dbReference type="InterPro" id="IPR006016">
    <property type="entry name" value="UspA"/>
</dbReference>
<dbReference type="Proteomes" id="UP000199046">
    <property type="component" value="Unassembled WGS sequence"/>
</dbReference>
<dbReference type="InterPro" id="IPR006015">
    <property type="entry name" value="Universal_stress_UspA"/>
</dbReference>
<reference evidence="4" key="1">
    <citation type="submission" date="2016-10" db="EMBL/GenBank/DDBJ databases">
        <authorList>
            <person name="Varghese N."/>
            <person name="Submissions S."/>
        </authorList>
    </citation>
    <scope>NUCLEOTIDE SEQUENCE [LARGE SCALE GENOMIC DNA]</scope>
    <source>
        <strain evidence="4">DSM 23439</strain>
    </source>
</reference>
<organism evidence="3 4">
    <name type="scientific">Kushneria avicenniae</name>
    <dbReference type="NCBI Taxonomy" id="402385"/>
    <lineage>
        <taxon>Bacteria</taxon>
        <taxon>Pseudomonadati</taxon>
        <taxon>Pseudomonadota</taxon>
        <taxon>Gammaproteobacteria</taxon>
        <taxon>Oceanospirillales</taxon>
        <taxon>Halomonadaceae</taxon>
        <taxon>Kushneria</taxon>
    </lineage>
</organism>
<dbReference type="PRINTS" id="PR01438">
    <property type="entry name" value="UNVRSLSTRESS"/>
</dbReference>